<dbReference type="AlphaFoldDB" id="A0AAV5M711"/>
<dbReference type="GO" id="GO:0005685">
    <property type="term" value="C:U1 snRNP"/>
    <property type="evidence" value="ECO:0007669"/>
    <property type="project" value="InterPro"/>
</dbReference>
<evidence type="ECO:0000313" key="2">
    <source>
        <dbReference type="EMBL" id="GKV45619.1"/>
    </source>
</evidence>
<dbReference type="GO" id="GO:0006376">
    <property type="term" value="P:mRNA splice site recognition"/>
    <property type="evidence" value="ECO:0007669"/>
    <property type="project" value="InterPro"/>
</dbReference>
<comment type="caution">
    <text evidence="2">The sequence shown here is derived from an EMBL/GenBank/DDBJ whole genome shotgun (WGS) entry which is preliminary data.</text>
</comment>
<name>A0AAV5M711_9ROSI</name>
<comment type="similarity">
    <text evidence="1">Belongs to the Luc7 family.</text>
</comment>
<evidence type="ECO:0000256" key="1">
    <source>
        <dbReference type="ARBA" id="ARBA00005655"/>
    </source>
</evidence>
<dbReference type="InterPro" id="IPR004882">
    <property type="entry name" value="Luc7-rel"/>
</dbReference>
<keyword evidence="3" id="KW-1185">Reference proteome</keyword>
<dbReference type="Proteomes" id="UP001054252">
    <property type="component" value="Unassembled WGS sequence"/>
</dbReference>
<organism evidence="2 3">
    <name type="scientific">Rubroshorea leprosula</name>
    <dbReference type="NCBI Taxonomy" id="152421"/>
    <lineage>
        <taxon>Eukaryota</taxon>
        <taxon>Viridiplantae</taxon>
        <taxon>Streptophyta</taxon>
        <taxon>Embryophyta</taxon>
        <taxon>Tracheophyta</taxon>
        <taxon>Spermatophyta</taxon>
        <taxon>Magnoliopsida</taxon>
        <taxon>eudicotyledons</taxon>
        <taxon>Gunneridae</taxon>
        <taxon>Pentapetalae</taxon>
        <taxon>rosids</taxon>
        <taxon>malvids</taxon>
        <taxon>Malvales</taxon>
        <taxon>Dipterocarpaceae</taxon>
        <taxon>Rubroshorea</taxon>
    </lineage>
</organism>
<gene>
    <name evidence="2" type="ORF">SLEP1_g52681</name>
</gene>
<proteinExistence type="inferred from homology"/>
<dbReference type="GO" id="GO:0003729">
    <property type="term" value="F:mRNA binding"/>
    <property type="evidence" value="ECO:0007669"/>
    <property type="project" value="InterPro"/>
</dbReference>
<dbReference type="Pfam" id="PF03194">
    <property type="entry name" value="LUC7"/>
    <property type="match status" value="1"/>
</dbReference>
<dbReference type="PANTHER" id="PTHR12375">
    <property type="entry name" value="RNA-BINDING PROTEIN LUC7-RELATED"/>
    <property type="match status" value="1"/>
</dbReference>
<dbReference type="EMBL" id="BPVZ01000196">
    <property type="protein sequence ID" value="GKV45619.1"/>
    <property type="molecule type" value="Genomic_DNA"/>
</dbReference>
<sequence length="130" mass="14983">MMDAMRKQLDALMGTDRNGDVREVNRKYYDCDVCRLYLSGLCSHELFQLTREGVCMLGSHKYEKAKAKGIDNYDRELKDAIDRLIFDCDRKIGRFLKRLEDEDSKAAIAISLTEVTQTPEVLELSKLRGN</sequence>
<evidence type="ECO:0000313" key="3">
    <source>
        <dbReference type="Proteomes" id="UP001054252"/>
    </source>
</evidence>
<reference evidence="2 3" key="1">
    <citation type="journal article" date="2021" name="Commun. Biol.">
        <title>The genome of Shorea leprosula (Dipterocarpaceae) highlights the ecological relevance of drought in aseasonal tropical rainforests.</title>
        <authorList>
            <person name="Ng K.K.S."/>
            <person name="Kobayashi M.J."/>
            <person name="Fawcett J.A."/>
            <person name="Hatakeyama M."/>
            <person name="Paape T."/>
            <person name="Ng C.H."/>
            <person name="Ang C.C."/>
            <person name="Tnah L.H."/>
            <person name="Lee C.T."/>
            <person name="Nishiyama T."/>
            <person name="Sese J."/>
            <person name="O'Brien M.J."/>
            <person name="Copetti D."/>
            <person name="Mohd Noor M.I."/>
            <person name="Ong R.C."/>
            <person name="Putra M."/>
            <person name="Sireger I.Z."/>
            <person name="Indrioko S."/>
            <person name="Kosugi Y."/>
            <person name="Izuno A."/>
            <person name="Isagi Y."/>
            <person name="Lee S.L."/>
            <person name="Shimizu K.K."/>
        </authorList>
    </citation>
    <scope>NUCLEOTIDE SEQUENCE [LARGE SCALE GENOMIC DNA]</scope>
    <source>
        <strain evidence="2">214</strain>
    </source>
</reference>
<protein>
    <submittedName>
        <fullName evidence="2">Uncharacterized protein</fullName>
    </submittedName>
</protein>
<accession>A0AAV5M711</accession>